<evidence type="ECO:0000313" key="2">
    <source>
        <dbReference type="EMBL" id="PSF33897.1"/>
    </source>
</evidence>
<dbReference type="AlphaFoldDB" id="A0A2T1LTJ8"/>
<keyword evidence="3" id="KW-1185">Reference proteome</keyword>
<feature type="compositionally biased region" description="Polar residues" evidence="1">
    <location>
        <begin position="62"/>
        <end position="79"/>
    </location>
</feature>
<dbReference type="EMBL" id="PXOH01000028">
    <property type="protein sequence ID" value="PSF33897.1"/>
    <property type="molecule type" value="Genomic_DNA"/>
</dbReference>
<organism evidence="2 3">
    <name type="scientific">Aphanothece hegewaldii CCALA 016</name>
    <dbReference type="NCBI Taxonomy" id="2107694"/>
    <lineage>
        <taxon>Bacteria</taxon>
        <taxon>Bacillati</taxon>
        <taxon>Cyanobacteriota</taxon>
        <taxon>Cyanophyceae</taxon>
        <taxon>Oscillatoriophycideae</taxon>
        <taxon>Chroococcales</taxon>
        <taxon>Aphanothecaceae</taxon>
        <taxon>Aphanothece</taxon>
    </lineage>
</organism>
<reference evidence="2 3" key="2">
    <citation type="submission" date="2018-03" db="EMBL/GenBank/DDBJ databases">
        <authorList>
            <person name="Keele B.F."/>
        </authorList>
    </citation>
    <scope>NUCLEOTIDE SEQUENCE [LARGE SCALE GENOMIC DNA]</scope>
    <source>
        <strain evidence="2 3">CCALA 016</strain>
    </source>
</reference>
<evidence type="ECO:0000256" key="1">
    <source>
        <dbReference type="SAM" id="MobiDB-lite"/>
    </source>
</evidence>
<feature type="region of interest" description="Disordered" evidence="1">
    <location>
        <begin position="1"/>
        <end position="24"/>
    </location>
</feature>
<dbReference type="Proteomes" id="UP000239001">
    <property type="component" value="Unassembled WGS sequence"/>
</dbReference>
<dbReference type="RefSeq" id="WP_146136551.1">
    <property type="nucleotide sequence ID" value="NZ_PXOH01000028.1"/>
</dbReference>
<feature type="compositionally biased region" description="Low complexity" evidence="1">
    <location>
        <begin position="162"/>
        <end position="180"/>
    </location>
</feature>
<protein>
    <submittedName>
        <fullName evidence="2">Uncharacterized protein</fullName>
    </submittedName>
</protein>
<reference evidence="2 3" key="1">
    <citation type="submission" date="2018-03" db="EMBL/GenBank/DDBJ databases">
        <title>The ancient ancestry and fast evolution of plastids.</title>
        <authorList>
            <person name="Moore K.R."/>
            <person name="Magnabosco C."/>
            <person name="Momper L."/>
            <person name="Gold D.A."/>
            <person name="Bosak T."/>
            <person name="Fournier G.P."/>
        </authorList>
    </citation>
    <scope>NUCLEOTIDE SEQUENCE [LARGE SCALE GENOMIC DNA]</scope>
    <source>
        <strain evidence="2 3">CCALA 016</strain>
    </source>
</reference>
<gene>
    <name evidence="2" type="ORF">C7H19_19430</name>
</gene>
<evidence type="ECO:0000313" key="3">
    <source>
        <dbReference type="Proteomes" id="UP000239001"/>
    </source>
</evidence>
<accession>A0A2T1LTJ8</accession>
<feature type="region of interest" description="Disordered" evidence="1">
    <location>
        <begin position="157"/>
        <end position="193"/>
    </location>
</feature>
<sequence length="264" mass="29839">MKVGDATEWGQLHSEKPSRSPSCASQIISVSDGCGVCSSLLGDIKNSPSNNDLSQDLLGEKNSPSKITNHLTPSNTSPSKSKRDWGEGNGYIEWRIITRNGKDYPQAYYHWKEGNKKRSKYIPKHLIERIAIAEAQKRPVSEILELLRVTLEPESKSLLGEKNSPSKSSNTVTPSKTSPSKTRRVKGEGSGSIHWKPCKRKDKATGQVIGEYLQPWYHYEIWEEGDRLVKKTAYIPQRLLSEIERMEEEKAPIREILRVLKVNI</sequence>
<name>A0A2T1LTJ8_9CHRO</name>
<dbReference type="OrthoDB" id="481219at2"/>
<proteinExistence type="predicted"/>
<comment type="caution">
    <text evidence="2">The sequence shown here is derived from an EMBL/GenBank/DDBJ whole genome shotgun (WGS) entry which is preliminary data.</text>
</comment>
<feature type="region of interest" description="Disordered" evidence="1">
    <location>
        <begin position="48"/>
        <end position="85"/>
    </location>
</feature>